<organism evidence="2 3">
    <name type="scientific">Cohnella nanjingensis</name>
    <dbReference type="NCBI Taxonomy" id="1387779"/>
    <lineage>
        <taxon>Bacteria</taxon>
        <taxon>Bacillati</taxon>
        <taxon>Bacillota</taxon>
        <taxon>Bacilli</taxon>
        <taxon>Bacillales</taxon>
        <taxon>Paenibacillaceae</taxon>
        <taxon>Cohnella</taxon>
    </lineage>
</organism>
<dbReference type="EMBL" id="JACJVP010000032">
    <property type="protein sequence ID" value="MBB6673028.1"/>
    <property type="molecule type" value="Genomic_DNA"/>
</dbReference>
<evidence type="ECO:0000313" key="2">
    <source>
        <dbReference type="EMBL" id="MBB6673028.1"/>
    </source>
</evidence>
<sequence>MAETPKFKFPLLDDSMTADVPRDFNALAALVEAAILTREDSVNKGKPNGYAGLDASGQLPKSLFGSGIDADKLGGSPADINPNANTIAKRGPTGNLAGQVLVSQIPTGTAPLTVASQTVVTNLNADMVDGWHVSTTAAASTVAGRDSLGDITAQRFIAAMETGTAPFIVLSTTVVPNLNADMVDGYHVRNTGGGIPLANSVVSANLNADMVDGLHAASFAKYGGGVPASTLNNAATLDSGMYTTSEGPGIGLPGSWYHVIHMRHASNDGHAAQIAIEYFNSGSMYFRSANGTTWGSWRKTASGTDTWSSETAPGVHNRNGYQKLPNGLIFQWGLADPSTTDYRNTTVWFPMTFPNYVCTVICTPHGYENQIGVENLTTSSFLAHSYFSPIKGYFWFAIGK</sequence>
<dbReference type="Pfam" id="PF21882">
    <property type="entry name" value="Gp53-like_C"/>
    <property type="match status" value="1"/>
</dbReference>
<dbReference type="Gene3D" id="2.60.40.3940">
    <property type="match status" value="1"/>
</dbReference>
<name>A0A7X0VH18_9BACL</name>
<gene>
    <name evidence="2" type="ORF">H7C19_20305</name>
</gene>
<dbReference type="InterPro" id="IPR054075">
    <property type="entry name" value="Gp53-like_C"/>
</dbReference>
<comment type="caution">
    <text evidence="2">The sequence shown here is derived from an EMBL/GenBank/DDBJ whole genome shotgun (WGS) entry which is preliminary data.</text>
</comment>
<proteinExistence type="predicted"/>
<dbReference type="CDD" id="cd19958">
    <property type="entry name" value="pyocin_knob"/>
    <property type="match status" value="1"/>
</dbReference>
<evidence type="ECO:0000313" key="3">
    <source>
        <dbReference type="Proteomes" id="UP000547209"/>
    </source>
</evidence>
<evidence type="ECO:0000259" key="1">
    <source>
        <dbReference type="Pfam" id="PF21882"/>
    </source>
</evidence>
<keyword evidence="3" id="KW-1185">Reference proteome</keyword>
<reference evidence="2 3" key="1">
    <citation type="submission" date="2020-08" db="EMBL/GenBank/DDBJ databases">
        <title>Cohnella phylogeny.</title>
        <authorList>
            <person name="Dunlap C."/>
        </authorList>
    </citation>
    <scope>NUCLEOTIDE SEQUENCE [LARGE SCALE GENOMIC DNA]</scope>
    <source>
        <strain evidence="2 3">DSM 28246</strain>
    </source>
</reference>
<accession>A0A7X0VH18</accession>
<dbReference type="AlphaFoldDB" id="A0A7X0VH18"/>
<dbReference type="Proteomes" id="UP000547209">
    <property type="component" value="Unassembled WGS sequence"/>
</dbReference>
<feature type="domain" description="Putative tail fiber protein gp53-like C-terminal" evidence="1">
    <location>
        <begin position="323"/>
        <end position="399"/>
    </location>
</feature>
<protein>
    <recommendedName>
        <fullName evidence="1">Putative tail fiber protein gp53-like C-terminal domain-containing protein</fullName>
    </recommendedName>
</protein>
<dbReference type="RefSeq" id="WP_185670873.1">
    <property type="nucleotide sequence ID" value="NZ_JACJVP010000032.1"/>
</dbReference>